<reference evidence="14" key="1">
    <citation type="submission" date="2022-08" db="EMBL/GenBank/DDBJ databases">
        <authorList>
            <person name="Li F."/>
        </authorList>
    </citation>
    <scope>NUCLEOTIDE SEQUENCE</scope>
    <source>
        <strain evidence="14">MQZ15Z-1</strain>
    </source>
</reference>
<dbReference type="Pfam" id="PF13368">
    <property type="entry name" value="Toprim_C_rpt"/>
    <property type="match status" value="3"/>
</dbReference>
<dbReference type="PROSITE" id="PS50880">
    <property type="entry name" value="TOPRIM"/>
    <property type="match status" value="1"/>
</dbReference>
<feature type="site" description="Interaction with DNA" evidence="10">
    <location>
        <position position="145"/>
    </location>
</feature>
<organism evidence="14 15">
    <name type="scientific">Ancylobacter mangrovi</name>
    <dbReference type="NCBI Taxonomy" id="2972472"/>
    <lineage>
        <taxon>Bacteria</taxon>
        <taxon>Pseudomonadati</taxon>
        <taxon>Pseudomonadota</taxon>
        <taxon>Alphaproteobacteria</taxon>
        <taxon>Hyphomicrobiales</taxon>
        <taxon>Xanthobacteraceae</taxon>
        <taxon>Ancylobacter</taxon>
    </lineage>
</organism>
<dbReference type="InterPro" id="IPR023405">
    <property type="entry name" value="Topo_IA_core_domain"/>
</dbReference>
<keyword evidence="6" id="KW-0460">Magnesium</keyword>
<dbReference type="RefSeq" id="WP_258733809.1">
    <property type="nucleotide sequence ID" value="NZ_JANTHZ010000007.1"/>
</dbReference>
<dbReference type="InterPro" id="IPR028612">
    <property type="entry name" value="Topoisom_1_IA"/>
</dbReference>
<feature type="region of interest" description="Interaction with DNA" evidence="10">
    <location>
        <begin position="165"/>
        <end position="170"/>
    </location>
</feature>
<evidence type="ECO:0000256" key="10">
    <source>
        <dbReference type="HAMAP-Rule" id="MF_00952"/>
    </source>
</evidence>
<evidence type="ECO:0000256" key="5">
    <source>
        <dbReference type="ARBA" id="ARBA00022833"/>
    </source>
</evidence>
<evidence type="ECO:0000256" key="1">
    <source>
        <dbReference type="ARBA" id="ARBA00000213"/>
    </source>
</evidence>
<comment type="catalytic activity">
    <reaction evidence="1 10">
        <text>ATP-independent breakage of single-stranded DNA, followed by passage and rejoining.</text>
        <dbReference type="EC" id="5.6.2.1"/>
    </reaction>
</comment>
<keyword evidence="9 10" id="KW-0413">Isomerase</keyword>
<keyword evidence="3" id="KW-0479">Metal-binding</keyword>
<evidence type="ECO:0000256" key="6">
    <source>
        <dbReference type="ARBA" id="ARBA00022842"/>
    </source>
</evidence>
<name>A0A9X2PK14_9HYPH</name>
<feature type="site" description="Interaction with DNA" evidence="10">
    <location>
        <position position="142"/>
    </location>
</feature>
<evidence type="ECO:0000259" key="13">
    <source>
        <dbReference type="PROSITE" id="PS52039"/>
    </source>
</evidence>
<feature type="site" description="Interaction with DNA" evidence="10">
    <location>
        <position position="305"/>
    </location>
</feature>
<evidence type="ECO:0000313" key="14">
    <source>
        <dbReference type="EMBL" id="MCS0496652.1"/>
    </source>
</evidence>
<feature type="active site" description="O-(5'-phospho-DNA)-tyrosine intermediate" evidence="10">
    <location>
        <position position="303"/>
    </location>
</feature>
<feature type="region of interest" description="Disordered" evidence="11">
    <location>
        <begin position="839"/>
        <end position="896"/>
    </location>
</feature>
<feature type="domain" description="Toprim" evidence="12">
    <location>
        <begin position="1"/>
        <end position="117"/>
    </location>
</feature>
<dbReference type="GO" id="GO:0003917">
    <property type="term" value="F:DNA topoisomerase type I (single strand cut, ATP-independent) activity"/>
    <property type="evidence" value="ECO:0007669"/>
    <property type="project" value="UniProtKB-UniRule"/>
</dbReference>
<dbReference type="CDD" id="cd00186">
    <property type="entry name" value="TOP1Ac"/>
    <property type="match status" value="1"/>
</dbReference>
<dbReference type="GO" id="GO:0005694">
    <property type="term" value="C:chromosome"/>
    <property type="evidence" value="ECO:0007669"/>
    <property type="project" value="InterPro"/>
</dbReference>
<gene>
    <name evidence="10 14" type="primary">topA</name>
    <name evidence="14" type="ORF">NVS89_16240</name>
</gene>
<dbReference type="AlphaFoldDB" id="A0A9X2PK14"/>
<protein>
    <recommendedName>
        <fullName evidence="10">DNA topoisomerase 1</fullName>
        <ecNumber evidence="10">5.6.2.1</ecNumber>
    </recommendedName>
    <alternativeName>
        <fullName evidence="10">DNA topoisomerase I</fullName>
    </alternativeName>
</protein>
<evidence type="ECO:0000259" key="12">
    <source>
        <dbReference type="PROSITE" id="PS50880"/>
    </source>
</evidence>
<evidence type="ECO:0000256" key="9">
    <source>
        <dbReference type="ARBA" id="ARBA00023235"/>
    </source>
</evidence>
<dbReference type="Pfam" id="PF01396">
    <property type="entry name" value="Zn_ribbon_Top1"/>
    <property type="match status" value="1"/>
</dbReference>
<dbReference type="PROSITE" id="PS00396">
    <property type="entry name" value="TOPO_IA_1"/>
    <property type="match status" value="1"/>
</dbReference>
<dbReference type="InterPro" id="IPR013825">
    <property type="entry name" value="Topo_IA_cen_sub2"/>
</dbReference>
<comment type="subunit">
    <text evidence="10">Monomer.</text>
</comment>
<feature type="region of interest" description="Disordered" evidence="11">
    <location>
        <begin position="772"/>
        <end position="796"/>
    </location>
</feature>
<dbReference type="GO" id="GO:0003677">
    <property type="term" value="F:DNA binding"/>
    <property type="evidence" value="ECO:0007669"/>
    <property type="project" value="UniProtKB-KW"/>
</dbReference>
<dbReference type="Gene3D" id="1.10.460.10">
    <property type="entry name" value="Topoisomerase I, domain 2"/>
    <property type="match status" value="1"/>
</dbReference>
<dbReference type="InterPro" id="IPR005733">
    <property type="entry name" value="TopoI_bac-type"/>
</dbReference>
<dbReference type="InterPro" id="IPR013826">
    <property type="entry name" value="Topo_IA_cen_sub3"/>
</dbReference>
<dbReference type="PRINTS" id="PR00417">
    <property type="entry name" value="PRTPISMRASEI"/>
</dbReference>
<dbReference type="SUPFAM" id="SSF57783">
    <property type="entry name" value="Zinc beta-ribbon"/>
    <property type="match status" value="1"/>
</dbReference>
<evidence type="ECO:0000256" key="8">
    <source>
        <dbReference type="ARBA" id="ARBA00023125"/>
    </source>
</evidence>
<comment type="similarity">
    <text evidence="2 10">Belongs to the type IA topoisomerase family.</text>
</comment>
<dbReference type="InterPro" id="IPR000380">
    <property type="entry name" value="Topo_IA"/>
</dbReference>
<dbReference type="NCBIfam" id="TIGR01051">
    <property type="entry name" value="topA_bact"/>
    <property type="match status" value="1"/>
</dbReference>
<keyword evidence="7 10" id="KW-0799">Topoisomerase</keyword>
<feature type="domain" description="Topo IA-type catalytic" evidence="13">
    <location>
        <begin position="131"/>
        <end position="572"/>
    </location>
</feature>
<keyword evidence="5" id="KW-0862">Zinc</keyword>
<dbReference type="InterPro" id="IPR003602">
    <property type="entry name" value="Topo_IA_DNA-bd_dom"/>
</dbReference>
<dbReference type="EC" id="5.6.2.1" evidence="10"/>
<feature type="site" description="Interaction with DNA" evidence="10">
    <location>
        <position position="504"/>
    </location>
</feature>
<feature type="compositionally biased region" description="Basic residues" evidence="11">
    <location>
        <begin position="866"/>
        <end position="877"/>
    </location>
</feature>
<dbReference type="InterPro" id="IPR034149">
    <property type="entry name" value="TOPRIM_TopoI"/>
</dbReference>
<dbReference type="Gene3D" id="3.40.50.140">
    <property type="match status" value="1"/>
</dbReference>
<dbReference type="InterPro" id="IPR025589">
    <property type="entry name" value="Toprim_C_rpt"/>
</dbReference>
<dbReference type="GO" id="GO:0006265">
    <property type="term" value="P:DNA topological change"/>
    <property type="evidence" value="ECO:0007669"/>
    <property type="project" value="UniProtKB-UniRule"/>
</dbReference>
<evidence type="ECO:0000256" key="3">
    <source>
        <dbReference type="ARBA" id="ARBA00022723"/>
    </source>
</evidence>
<dbReference type="InterPro" id="IPR006171">
    <property type="entry name" value="TOPRIM_dom"/>
</dbReference>
<dbReference type="Pfam" id="PF01131">
    <property type="entry name" value="Topoisom_bac"/>
    <property type="match status" value="1"/>
</dbReference>
<dbReference type="PANTHER" id="PTHR42785:SF1">
    <property type="entry name" value="DNA TOPOISOMERASE"/>
    <property type="match status" value="1"/>
</dbReference>
<sequence length="896" mass="97733">MQVVIVESPAKAKTINKYLGPGYEVFASYGHVRDLPAKDGSVDPEHDFHMLWNVDPKSQKRLSDIARAVRDADALILATDPDREGEAISWHVLEVLKEKRALKDKPISRVVFNAITKQAVLEAMKNPRMIDEALVDAYLARRALDYLVGFTLSPVLWRKLPGARSAGRVQSVALRLVCDREREIETFVTREYWSIAARLATPRRDEFEARLVGADGKKIGRLDVGTSEEAAAFRQALESANYTVRSVEAKPARRHPYPPFTTSTLQQEASRKLGLAPASTMRIAQRLYEGVDIGGETVGLITYMRTDGVDMAPEAIASARSVIGRDYGERYVPSAPRRYTAKAKNAQEAHEAVRPTDLARRPKDVTRYLESDQARLYELIWLRTIASQMESAELERTTVDIDAVAAGRALELRATGSVVKFDGFLTLYREDRDDAPADGEDEENRRLPAMSAGEGLANKGIKADQHFTEPPPRYSEASLVKRMEELGIGRPSTYASVLAVLRDREYVRLEKRRLVPEDKGRLVTAFLESFFDRYVEYDFTADLEEKLDKISAGELAWKDVLRDFWLDFTAAVGETKDLRVSEVIAALDEMLTAHIFPPKEDGSDPRLCPNCGTGRLSLKVGKFGAFIGCSNYPECKYTRPLAVQSGENGEAVETGPRVLGTDPETGLEVTVRDGRFGAYLQLGEAAEGEKPKRSSLPKGLAPADVDLDTALGLLSLPREIGRHPETGEPILAGIGRFGPYVQTGKTYANIEAGDDILAIGLNRAVTLIADKQNKGPGRGRAAGGRELGEHPSLGGSVTVRPGRFGAYVNHGKVNATLPKTMSPDEITLEQAVELITAKAGSAPAKPARRGAAKTASKDADAPAKKPAARKSAAKKPAAKASSAKSSSAKSRSATGG</sequence>
<dbReference type="InterPro" id="IPR023406">
    <property type="entry name" value="Topo_IA_AS"/>
</dbReference>
<evidence type="ECO:0000313" key="15">
    <source>
        <dbReference type="Proteomes" id="UP001151088"/>
    </source>
</evidence>
<dbReference type="Proteomes" id="UP001151088">
    <property type="component" value="Unassembled WGS sequence"/>
</dbReference>
<dbReference type="InterPro" id="IPR003601">
    <property type="entry name" value="Topo_IA_2"/>
</dbReference>
<feature type="site" description="Interaction with DNA" evidence="10">
    <location>
        <position position="141"/>
    </location>
</feature>
<dbReference type="HAMAP" id="MF_00952">
    <property type="entry name" value="Topoisom_1_prok"/>
    <property type="match status" value="1"/>
</dbReference>
<evidence type="ECO:0000256" key="11">
    <source>
        <dbReference type="SAM" id="MobiDB-lite"/>
    </source>
</evidence>
<feature type="site" description="Interaction with DNA" evidence="10">
    <location>
        <position position="157"/>
    </location>
</feature>
<dbReference type="Gene3D" id="3.30.65.10">
    <property type="entry name" value="Bacterial Topoisomerase I, domain 1"/>
    <property type="match status" value="1"/>
</dbReference>
<dbReference type="InterPro" id="IPR013497">
    <property type="entry name" value="Topo_IA_cen"/>
</dbReference>
<dbReference type="EMBL" id="JANTHZ010000007">
    <property type="protein sequence ID" value="MCS0496652.1"/>
    <property type="molecule type" value="Genomic_DNA"/>
</dbReference>
<feature type="compositionally biased region" description="Low complexity" evidence="11">
    <location>
        <begin position="878"/>
        <end position="896"/>
    </location>
</feature>
<keyword evidence="4" id="KW-0863">Zinc-finger</keyword>
<dbReference type="SMART" id="SM00437">
    <property type="entry name" value="TOP1Ac"/>
    <property type="match status" value="1"/>
</dbReference>
<dbReference type="PANTHER" id="PTHR42785">
    <property type="entry name" value="DNA TOPOISOMERASE, TYPE IA, CORE"/>
    <property type="match status" value="1"/>
</dbReference>
<dbReference type="InterPro" id="IPR013824">
    <property type="entry name" value="Topo_IA_cen_sub1"/>
</dbReference>
<evidence type="ECO:0000256" key="7">
    <source>
        <dbReference type="ARBA" id="ARBA00023029"/>
    </source>
</evidence>
<evidence type="ECO:0000256" key="4">
    <source>
        <dbReference type="ARBA" id="ARBA00022771"/>
    </source>
</evidence>
<dbReference type="GO" id="GO:0008270">
    <property type="term" value="F:zinc ion binding"/>
    <property type="evidence" value="ECO:0007669"/>
    <property type="project" value="UniProtKB-KW"/>
</dbReference>
<dbReference type="CDD" id="cd03363">
    <property type="entry name" value="TOPRIM_TopoIA_TopoI"/>
    <property type="match status" value="1"/>
</dbReference>
<dbReference type="PROSITE" id="PS52039">
    <property type="entry name" value="TOPO_IA_2"/>
    <property type="match status" value="1"/>
</dbReference>
<dbReference type="Gene3D" id="1.10.290.10">
    <property type="entry name" value="Topoisomerase I, domain 4"/>
    <property type="match status" value="1"/>
</dbReference>
<evidence type="ECO:0000256" key="2">
    <source>
        <dbReference type="ARBA" id="ARBA00009446"/>
    </source>
</evidence>
<feature type="site" description="Interaction with DNA" evidence="10">
    <location>
        <position position="31"/>
    </location>
</feature>
<dbReference type="InterPro" id="IPR013498">
    <property type="entry name" value="Topo_IA_Znf"/>
</dbReference>
<keyword evidence="15" id="KW-1185">Reference proteome</keyword>
<keyword evidence="8 10" id="KW-0238">DNA-binding</keyword>
<proteinExistence type="inferred from homology"/>
<dbReference type="SMART" id="SM00493">
    <property type="entry name" value="TOPRIM"/>
    <property type="match status" value="1"/>
</dbReference>
<comment type="caution">
    <text evidence="10">Lacks conserved residue(s) required for the propagation of feature annotation.</text>
</comment>
<dbReference type="Gene3D" id="2.70.20.10">
    <property type="entry name" value="Topoisomerase I, domain 3"/>
    <property type="match status" value="1"/>
</dbReference>
<dbReference type="SUPFAM" id="SSF56712">
    <property type="entry name" value="Prokaryotic type I DNA topoisomerase"/>
    <property type="match status" value="1"/>
</dbReference>
<dbReference type="SMART" id="SM00436">
    <property type="entry name" value="TOP1Bc"/>
    <property type="match status" value="1"/>
</dbReference>
<dbReference type="Pfam" id="PF01751">
    <property type="entry name" value="Toprim"/>
    <property type="match status" value="1"/>
</dbReference>
<comment type="function">
    <text evidence="10">Releases the supercoiling and torsional tension of DNA, which is introduced during the DNA replication and transcription, by transiently cleaving and rejoining one strand of the DNA duplex. Introduces a single-strand break via transesterification at a target site in duplex DNA. The scissile phosphodiester is attacked by the catalytic tyrosine of the enzyme, resulting in the formation of a DNA-(5'-phosphotyrosyl)-enzyme intermediate and the expulsion of a 3'-OH DNA strand. The free DNA strand then undergoes passage around the unbroken strand, thus removing DNA supercoils. Finally, in the religation step, the DNA 3'-OH attacks the covalent intermediate to expel the active-site tyrosine and restore the DNA phosphodiester backbone.</text>
</comment>
<comment type="caution">
    <text evidence="14">The sequence shown here is derived from an EMBL/GenBank/DDBJ whole genome shotgun (WGS) entry which is preliminary data.</text>
</comment>
<accession>A0A9X2PK14</accession>